<accession>A0A0J9X910</accession>
<gene>
    <name evidence="2" type="ORF">BN980_GECA05s05213g</name>
</gene>
<dbReference type="EMBL" id="CCBN010000005">
    <property type="protein sequence ID" value="CDO53667.1"/>
    <property type="molecule type" value="Genomic_DNA"/>
</dbReference>
<proteinExistence type="predicted"/>
<feature type="region of interest" description="Disordered" evidence="1">
    <location>
        <begin position="1"/>
        <end position="20"/>
    </location>
</feature>
<feature type="compositionally biased region" description="Basic and acidic residues" evidence="1">
    <location>
        <begin position="113"/>
        <end position="128"/>
    </location>
</feature>
<evidence type="ECO:0000313" key="2">
    <source>
        <dbReference type="EMBL" id="CDO53667.1"/>
    </source>
</evidence>
<keyword evidence="3" id="KW-1185">Reference proteome</keyword>
<feature type="region of interest" description="Disordered" evidence="1">
    <location>
        <begin position="56"/>
        <end position="164"/>
    </location>
</feature>
<reference evidence="2" key="1">
    <citation type="submission" date="2014-03" db="EMBL/GenBank/DDBJ databases">
        <authorList>
            <person name="Casaregola S."/>
        </authorList>
    </citation>
    <scope>NUCLEOTIDE SEQUENCE [LARGE SCALE GENOMIC DNA]</scope>
    <source>
        <strain evidence="2">CLIB 918</strain>
    </source>
</reference>
<dbReference type="Proteomes" id="UP000242525">
    <property type="component" value="Unassembled WGS sequence"/>
</dbReference>
<evidence type="ECO:0000256" key="1">
    <source>
        <dbReference type="SAM" id="MobiDB-lite"/>
    </source>
</evidence>
<evidence type="ECO:0000313" key="3">
    <source>
        <dbReference type="Proteomes" id="UP000242525"/>
    </source>
</evidence>
<feature type="compositionally biased region" description="Low complexity" evidence="1">
    <location>
        <begin position="77"/>
        <end position="89"/>
    </location>
</feature>
<feature type="compositionally biased region" description="Basic and acidic residues" evidence="1">
    <location>
        <begin position="8"/>
        <end position="20"/>
    </location>
</feature>
<comment type="caution">
    <text evidence="2">The sequence shown here is derived from an EMBL/GenBank/DDBJ whole genome shotgun (WGS) entry which is preliminary data.</text>
</comment>
<organism evidence="2 3">
    <name type="scientific">Geotrichum candidum</name>
    <name type="common">Oospora lactis</name>
    <name type="synonym">Dipodascus geotrichum</name>
    <dbReference type="NCBI Taxonomy" id="1173061"/>
    <lineage>
        <taxon>Eukaryota</taxon>
        <taxon>Fungi</taxon>
        <taxon>Dikarya</taxon>
        <taxon>Ascomycota</taxon>
        <taxon>Saccharomycotina</taxon>
        <taxon>Dipodascomycetes</taxon>
        <taxon>Dipodascales</taxon>
        <taxon>Dipodascaceae</taxon>
        <taxon>Geotrichum</taxon>
    </lineage>
</organism>
<protein>
    <submittedName>
        <fullName evidence="2">Uncharacterized protein</fullName>
    </submittedName>
</protein>
<dbReference type="AlphaFoldDB" id="A0A0J9X910"/>
<feature type="compositionally biased region" description="Polar residues" evidence="1">
    <location>
        <begin position="56"/>
        <end position="76"/>
    </location>
</feature>
<name>A0A0J9X910_GEOCN</name>
<sequence>MSKVTDITPKENSRITCEETQSKRPLHQRVLDCTRSVYSYIFDRCNSQRDKLLARNASSGSCTSCRADPTSGSNFVKSKLGSRPSSSSLIVKRSNNGPPSEAVRRSSGYANHENNHIDTGHRNMHVEEASAIQAKPLPPRPANPVYRLPPDLGARGASSTQLNE</sequence>